<reference evidence="2" key="1">
    <citation type="submission" date="2006-10" db="EMBL/GenBank/DDBJ databases">
        <authorList>
            <person name="Amadeo P."/>
            <person name="Zhao Q."/>
            <person name="Wortman J."/>
            <person name="Fraser-Liggett C."/>
            <person name="Carlton J."/>
        </authorList>
    </citation>
    <scope>NUCLEOTIDE SEQUENCE</scope>
    <source>
        <strain evidence="2">G3</strain>
    </source>
</reference>
<evidence type="ECO:0000256" key="1">
    <source>
        <dbReference type="SAM" id="Phobius"/>
    </source>
</evidence>
<keyword evidence="1" id="KW-0472">Membrane</keyword>
<dbReference type="EMBL" id="DS113225">
    <property type="protein sequence ID" value="EAY17860.1"/>
    <property type="molecule type" value="Genomic_DNA"/>
</dbReference>
<reference evidence="2" key="2">
    <citation type="journal article" date="2007" name="Science">
        <title>Draft genome sequence of the sexually transmitted pathogen Trichomonas vaginalis.</title>
        <authorList>
            <person name="Carlton J.M."/>
            <person name="Hirt R.P."/>
            <person name="Silva J.C."/>
            <person name="Delcher A.L."/>
            <person name="Schatz M."/>
            <person name="Zhao Q."/>
            <person name="Wortman J.R."/>
            <person name="Bidwell S.L."/>
            <person name="Alsmark U.C.M."/>
            <person name="Besteiro S."/>
            <person name="Sicheritz-Ponten T."/>
            <person name="Noel C.J."/>
            <person name="Dacks J.B."/>
            <person name="Foster P.G."/>
            <person name="Simillion C."/>
            <person name="Van de Peer Y."/>
            <person name="Miranda-Saavedra D."/>
            <person name="Barton G.J."/>
            <person name="Westrop G.D."/>
            <person name="Mueller S."/>
            <person name="Dessi D."/>
            <person name="Fiori P.L."/>
            <person name="Ren Q."/>
            <person name="Paulsen I."/>
            <person name="Zhang H."/>
            <person name="Bastida-Corcuera F.D."/>
            <person name="Simoes-Barbosa A."/>
            <person name="Brown M.T."/>
            <person name="Hayes R.D."/>
            <person name="Mukherjee M."/>
            <person name="Okumura C.Y."/>
            <person name="Schneider R."/>
            <person name="Smith A.J."/>
            <person name="Vanacova S."/>
            <person name="Villalvazo M."/>
            <person name="Haas B.J."/>
            <person name="Pertea M."/>
            <person name="Feldblyum T.V."/>
            <person name="Utterback T.R."/>
            <person name="Shu C.L."/>
            <person name="Osoegawa K."/>
            <person name="de Jong P.J."/>
            <person name="Hrdy I."/>
            <person name="Horvathova L."/>
            <person name="Zubacova Z."/>
            <person name="Dolezal P."/>
            <person name="Malik S.B."/>
            <person name="Logsdon J.M. Jr."/>
            <person name="Henze K."/>
            <person name="Gupta A."/>
            <person name="Wang C.C."/>
            <person name="Dunne R.L."/>
            <person name="Upcroft J.A."/>
            <person name="Upcroft P."/>
            <person name="White O."/>
            <person name="Salzberg S.L."/>
            <person name="Tang P."/>
            <person name="Chiu C.-H."/>
            <person name="Lee Y.-S."/>
            <person name="Embley T.M."/>
            <person name="Coombs G.H."/>
            <person name="Mottram J.C."/>
            <person name="Tachezy J."/>
            <person name="Fraser-Liggett C.M."/>
            <person name="Johnson P.J."/>
        </authorList>
    </citation>
    <scope>NUCLEOTIDE SEQUENCE [LARGE SCALE GENOMIC DNA]</scope>
    <source>
        <strain evidence="2">G3</strain>
    </source>
</reference>
<sequence length="1309" mass="150496">MVPLINAIGYGAYNILSDKSILSLSYTNMVISAINLLLLIIFYYWAMPLAFPSQFQYKQYMKTIIIYGKNIFWSVLLFLLTIVITVASKSRSAILESELIIAFYFMYSTITVWIKPSSNFFRFWIMLCAYLCATIVAIMSSIYIYVKYVEEKYFAVILIGIWVLCCVVSVFLIRYKNKKFDSMIETSNFSEARPYDIMYICQRALFTSKFSQNLIVLMDEMYSKDSSTDNLISLIATQLAYDVHRQDLDLMITILANSSNLPRITQFLVYELYKRYTNSSKLVCLLSGVESIDKRIQEFKNKSDKFWKFTMLGQTSEAIKSVGFLKVLLDDLSYDYRIYESFFPSHSKVHTLYNEFFKKFIMKPDAKISELTRYSVADDLVIQDTTDGSSSVHSSDSSSDEELRNSQQQWINENIKKLIQKSVNIPLFILAVVIWIGTLCVYYFLIQKPSETKDIASEYQYIPDAIYAMEEMTISWMKIAYMIDAFRANMDPLNYSFDKVKEIMHLLSTDFVTTAQTVYNNMTNELHSLQKFLGNIETKLVNLDNAEESFVELKSDWFVSKIVVDNFNLSIDEVLSATSSQLLSIKTENMTKENFTAAIAESWSYLFGVTMKIEHQVYKMLKILKDFTKSKIRTTMIVNKTKIIIFLCVIAFCVLLTILMVFLIVNHFGKVIMLHFRPNVHPNPQLEVTLSDNISTNVCSPMFIGIVFTYIIVMAFFIGIYFLTSYFRGQFSNEIYRYSDCIISVHNVTQKLGLLQFKFVSDLESNSFDLQRYQSLINDAATLLIQSLQSIYYANYRGDILFNFITNYKCNITQDSTVSDVFGCWGSTVTYNFLVHYSDRMNKENKTNGYDFCHMQYLYLDILLDDMMTLCGEILNLSHSTVLEYKYIQHSNYGVLFTLGIFIFFVYYEILFALYVVELQLGRQIAALSPMFIVQHQCLVSYVADLSEDEKSEKEVLPFFEIYDSSGVAVVALNEKLSIIAFTKEVLKIFAYKAQQLYGQSIEALVPLNEKVYKNNDKKFYRQIELARNHEAAARFSRTVTGCCSDRTPVDLKTSVSYVETSSGKYFVIEFRSIARETFYEEQYINSSKLINQYRSSAMPIMLFTDDPALNRRMTFKETIKVRYRHYAAVYVGLIIDENFELNDLNESSFSPMKDILSLSTPLYSGVSGALVIDATCETAIIIFVNDEDSDAHLHNAIGFSLDFSEKNIYPTHGVIIEGDDIDVCLHPLPDVVDQYGQNSKQIRPQMSIEPASEVLQKLAKVVQIAIENCLILPTNAAELIADVPSLPFANDLGLDLSFIEIKISSFVN</sequence>
<feature type="transmembrane region" description="Helical" evidence="1">
    <location>
        <begin position="121"/>
        <end position="146"/>
    </location>
</feature>
<dbReference type="KEGG" id="tva:4775882"/>
<feature type="transmembrane region" description="Helical" evidence="1">
    <location>
        <begin position="425"/>
        <end position="445"/>
    </location>
</feature>
<feature type="transmembrane region" description="Helical" evidence="1">
    <location>
        <begin position="702"/>
        <end position="723"/>
    </location>
</feature>
<gene>
    <name evidence="2" type="ORF">TVAG_010850</name>
</gene>
<keyword evidence="3" id="KW-1185">Reference proteome</keyword>
<dbReference type="OrthoDB" id="10682051at2759"/>
<accession>A2DP11</accession>
<feature type="transmembrane region" description="Helical" evidence="1">
    <location>
        <begin position="643"/>
        <end position="665"/>
    </location>
</feature>
<dbReference type="VEuPathDB" id="TrichDB:TVAGG3_0989710"/>
<protein>
    <recommendedName>
        <fullName evidence="4">PAS domain-containing protein</fullName>
    </recommendedName>
</protein>
<feature type="transmembrane region" description="Helical" evidence="1">
    <location>
        <begin position="93"/>
        <end position="114"/>
    </location>
</feature>
<dbReference type="RefSeq" id="XP_001329995.1">
    <property type="nucleotide sequence ID" value="XM_001329960.1"/>
</dbReference>
<organism evidence="2 3">
    <name type="scientific">Trichomonas vaginalis (strain ATCC PRA-98 / G3)</name>
    <dbReference type="NCBI Taxonomy" id="412133"/>
    <lineage>
        <taxon>Eukaryota</taxon>
        <taxon>Metamonada</taxon>
        <taxon>Parabasalia</taxon>
        <taxon>Trichomonadida</taxon>
        <taxon>Trichomonadidae</taxon>
        <taxon>Trichomonas</taxon>
    </lineage>
</organism>
<keyword evidence="1" id="KW-0812">Transmembrane</keyword>
<dbReference type="Proteomes" id="UP000001542">
    <property type="component" value="Unassembled WGS sequence"/>
</dbReference>
<keyword evidence="1" id="KW-1133">Transmembrane helix</keyword>
<feature type="transmembrane region" description="Helical" evidence="1">
    <location>
        <begin position="67"/>
        <end position="87"/>
    </location>
</feature>
<evidence type="ECO:0000313" key="3">
    <source>
        <dbReference type="Proteomes" id="UP000001542"/>
    </source>
</evidence>
<feature type="transmembrane region" description="Helical" evidence="1">
    <location>
        <begin position="26"/>
        <end position="46"/>
    </location>
</feature>
<name>A2DP11_TRIV3</name>
<feature type="transmembrane region" description="Helical" evidence="1">
    <location>
        <begin position="893"/>
        <end position="917"/>
    </location>
</feature>
<dbReference type="VEuPathDB" id="TrichDB:TVAG_010850"/>
<evidence type="ECO:0008006" key="4">
    <source>
        <dbReference type="Google" id="ProtNLM"/>
    </source>
</evidence>
<dbReference type="InParanoid" id="A2DP11"/>
<evidence type="ECO:0000313" key="2">
    <source>
        <dbReference type="EMBL" id="EAY17860.1"/>
    </source>
</evidence>
<dbReference type="Gene3D" id="3.30.450.20">
    <property type="entry name" value="PAS domain"/>
    <property type="match status" value="1"/>
</dbReference>
<proteinExistence type="predicted"/>
<feature type="transmembrane region" description="Helical" evidence="1">
    <location>
        <begin position="152"/>
        <end position="173"/>
    </location>
</feature>